<dbReference type="AlphaFoldDB" id="A0A836H6D5"/>
<organism evidence="1 2">
    <name type="scientific">Leishmania enriettii</name>
    <dbReference type="NCBI Taxonomy" id="5663"/>
    <lineage>
        <taxon>Eukaryota</taxon>
        <taxon>Discoba</taxon>
        <taxon>Euglenozoa</taxon>
        <taxon>Kinetoplastea</taxon>
        <taxon>Metakinetoplastina</taxon>
        <taxon>Trypanosomatida</taxon>
        <taxon>Trypanosomatidae</taxon>
        <taxon>Leishmaniinae</taxon>
        <taxon>Leishmania</taxon>
    </lineage>
</organism>
<evidence type="ECO:0000313" key="1">
    <source>
        <dbReference type="EMBL" id="KAG5475893.1"/>
    </source>
</evidence>
<dbReference type="Proteomes" id="UP000674179">
    <property type="component" value="Chromosome 27"/>
</dbReference>
<sequence length="286" mass="32426">MASKSHFEVRVNGCAATAVKISEARDRVADAKRVILEADDHLRQIRKAYRALGLGPVTPSPPTATALTGPLPVLHTPRAIHEDHPANMALPTLREPFNDVFSVAAQFDSGTMEVASRDSPTLCTVTSIPSIQQHVHKVISKPPVSVVAANALNCVAAWRKEENRCTPQEDVIHDCLRVWYNLEVEKQGTRHRLRRLLLTVWEQIDRFVVMSEYRKFVVFCVHQEPMWRQAARQLKRENDAWLSTPESIFAHFQMEEAALTEKMFMFQGAAGFVSQCFAEWEQRQLT</sequence>
<dbReference type="EMBL" id="JAFHKP010000027">
    <property type="protein sequence ID" value="KAG5475893.1"/>
    <property type="molecule type" value="Genomic_DNA"/>
</dbReference>
<gene>
    <name evidence="1" type="ORF">CUR178_03607</name>
</gene>
<dbReference type="GeneID" id="94170848"/>
<dbReference type="KEGG" id="lenr:94170848"/>
<proteinExistence type="predicted"/>
<comment type="caution">
    <text evidence="1">The sequence shown here is derived from an EMBL/GenBank/DDBJ whole genome shotgun (WGS) entry which is preliminary data.</text>
</comment>
<dbReference type="OrthoDB" id="267007at2759"/>
<keyword evidence="2" id="KW-1185">Reference proteome</keyword>
<protein>
    <submittedName>
        <fullName evidence="1">Uncharacterized protein</fullName>
    </submittedName>
</protein>
<name>A0A836H6D5_LEIEN</name>
<accession>A0A836H6D5</accession>
<dbReference type="RefSeq" id="XP_067691904.1">
    <property type="nucleotide sequence ID" value="XM_067835338.1"/>
</dbReference>
<reference evidence="1 2" key="1">
    <citation type="submission" date="2021-02" db="EMBL/GenBank/DDBJ databases">
        <title>Leishmania (Mundinia) enrietti genome sequencing and assembly.</title>
        <authorList>
            <person name="Almutairi H."/>
            <person name="Gatherer D."/>
        </authorList>
    </citation>
    <scope>NUCLEOTIDE SEQUENCE [LARGE SCALE GENOMIC DNA]</scope>
    <source>
        <strain evidence="1">CUR178</strain>
    </source>
</reference>
<evidence type="ECO:0000313" key="2">
    <source>
        <dbReference type="Proteomes" id="UP000674179"/>
    </source>
</evidence>